<evidence type="ECO:0000313" key="3">
    <source>
        <dbReference type="Proteomes" id="UP001150907"/>
    </source>
</evidence>
<dbReference type="Proteomes" id="UP001150907">
    <property type="component" value="Unassembled WGS sequence"/>
</dbReference>
<dbReference type="CDD" id="cd20273">
    <property type="entry name" value="Complex1_LYR_unchar"/>
    <property type="match status" value="1"/>
</dbReference>
<evidence type="ECO:0000313" key="2">
    <source>
        <dbReference type="EMBL" id="KAJ2003512.1"/>
    </source>
</evidence>
<comment type="caution">
    <text evidence="2">The sequence shown here is derived from an EMBL/GenBank/DDBJ whole genome shotgun (WGS) entry which is preliminary data.</text>
</comment>
<accession>A0A9W8BHP6</accession>
<dbReference type="Pfam" id="PF05347">
    <property type="entry name" value="Complex1_LYR"/>
    <property type="match status" value="1"/>
</dbReference>
<dbReference type="InterPro" id="IPR046896">
    <property type="entry name" value="Cup1-like_N"/>
</dbReference>
<protein>
    <recommendedName>
        <fullName evidence="1">Complex 1 LYR protein domain-containing protein</fullName>
    </recommendedName>
</protein>
<keyword evidence="3" id="KW-1185">Reference proteome</keyword>
<name>A0A9W8BHP6_9FUNG</name>
<sequence>MYRWLLRQGKQFSDPVERQYLWSWVRERFHHNKRQTSPTQVDIQLSDAHWALLVMESALGGNREQAKYIGDLAYGRIGWLKQIAQYVNEFHHPAKSCELLRDVRPRSSRIHQPHPAYCIPFDLRAFQVPVYLVERLKDEDERKRRRREELDRRKLILLRREIDAMAEAAKGGNRYLEDAGLLRGAFSSNIAVRNIHYIPGMSGNPAWIPPKIKARVDPPFVQHMQASSGFEFYKVNGRKPPHWLGNRIKASYEVAARNVIKHEFFYYFVDDLKLEEEFEERLGIEDRGYWIYAANYRDYLRSRIKNGAAPSDLPDSEQEPSLAQLVDGEEDCRHLADFVAEQLSAEADADS</sequence>
<proteinExistence type="predicted"/>
<dbReference type="AlphaFoldDB" id="A0A9W8BHP6"/>
<dbReference type="OrthoDB" id="2571149at2759"/>
<dbReference type="InterPro" id="IPR008011">
    <property type="entry name" value="Complex1_LYR_dom"/>
</dbReference>
<gene>
    <name evidence="2" type="ORF">H4R26_003025</name>
</gene>
<organism evidence="2 3">
    <name type="scientific">Coemansia thaxteri</name>
    <dbReference type="NCBI Taxonomy" id="2663907"/>
    <lineage>
        <taxon>Eukaryota</taxon>
        <taxon>Fungi</taxon>
        <taxon>Fungi incertae sedis</taxon>
        <taxon>Zoopagomycota</taxon>
        <taxon>Kickxellomycotina</taxon>
        <taxon>Kickxellomycetes</taxon>
        <taxon>Kickxellales</taxon>
        <taxon>Kickxellaceae</taxon>
        <taxon>Coemansia</taxon>
    </lineage>
</organism>
<feature type="domain" description="Complex 1 LYR protein" evidence="1">
    <location>
        <begin position="1"/>
        <end position="49"/>
    </location>
</feature>
<evidence type="ECO:0000259" key="1">
    <source>
        <dbReference type="Pfam" id="PF05347"/>
    </source>
</evidence>
<reference evidence="2" key="1">
    <citation type="submission" date="2022-07" db="EMBL/GenBank/DDBJ databases">
        <title>Phylogenomic reconstructions and comparative analyses of Kickxellomycotina fungi.</title>
        <authorList>
            <person name="Reynolds N.K."/>
            <person name="Stajich J.E."/>
            <person name="Barry K."/>
            <person name="Grigoriev I.V."/>
            <person name="Crous P."/>
            <person name="Smith M.E."/>
        </authorList>
    </citation>
    <scope>NUCLEOTIDE SEQUENCE</scope>
    <source>
        <strain evidence="2">IMI 214461</strain>
    </source>
</reference>
<dbReference type="EMBL" id="JANBQF010000215">
    <property type="protein sequence ID" value="KAJ2003512.1"/>
    <property type="molecule type" value="Genomic_DNA"/>
</dbReference>